<comment type="subunit">
    <text evidence="9">Monomer.</text>
</comment>
<keyword evidence="6 9" id="KW-0648">Protein biosynthesis</keyword>
<keyword evidence="4 9" id="KW-0547">Nucleotide-binding</keyword>
<dbReference type="Gene3D" id="3.40.50.620">
    <property type="entry name" value="HUPs"/>
    <property type="match status" value="1"/>
</dbReference>
<dbReference type="Pfam" id="PF05746">
    <property type="entry name" value="DALR_1"/>
    <property type="match status" value="1"/>
</dbReference>
<dbReference type="PRINTS" id="PR01038">
    <property type="entry name" value="TRNASYNTHARG"/>
</dbReference>
<dbReference type="SUPFAM" id="SSF52374">
    <property type="entry name" value="Nucleotidylyl transferase"/>
    <property type="match status" value="1"/>
</dbReference>
<dbReference type="CDD" id="cd00671">
    <property type="entry name" value="ArgRS_core"/>
    <property type="match status" value="1"/>
</dbReference>
<keyword evidence="2 9" id="KW-0963">Cytoplasm</keyword>
<dbReference type="PANTHER" id="PTHR11956">
    <property type="entry name" value="ARGINYL-TRNA SYNTHETASE"/>
    <property type="match status" value="1"/>
</dbReference>
<dbReference type="AlphaFoldDB" id="A0A165M6R2"/>
<evidence type="ECO:0000256" key="9">
    <source>
        <dbReference type="HAMAP-Rule" id="MF_00123"/>
    </source>
</evidence>
<evidence type="ECO:0000259" key="11">
    <source>
        <dbReference type="SMART" id="SM00836"/>
    </source>
</evidence>
<protein>
    <recommendedName>
        <fullName evidence="9">Arginine--tRNA ligase</fullName>
        <ecNumber evidence="9">6.1.1.19</ecNumber>
    </recommendedName>
    <alternativeName>
        <fullName evidence="9">Arginyl-tRNA synthetase</fullName>
        <shortName evidence="9">ArgRS</shortName>
    </alternativeName>
</protein>
<evidence type="ECO:0000256" key="6">
    <source>
        <dbReference type="ARBA" id="ARBA00022917"/>
    </source>
</evidence>
<dbReference type="PANTHER" id="PTHR11956:SF5">
    <property type="entry name" value="ARGININE--TRNA LIGASE, CYTOPLASMIC"/>
    <property type="match status" value="1"/>
</dbReference>
<evidence type="ECO:0000256" key="5">
    <source>
        <dbReference type="ARBA" id="ARBA00022840"/>
    </source>
</evidence>
<dbReference type="SMART" id="SM00836">
    <property type="entry name" value="DALR_1"/>
    <property type="match status" value="1"/>
</dbReference>
<keyword evidence="3 9" id="KW-0436">Ligase</keyword>
<dbReference type="EC" id="6.1.1.19" evidence="9"/>
<dbReference type="SMART" id="SM01016">
    <property type="entry name" value="Arg_tRNA_synt_N"/>
    <property type="match status" value="1"/>
</dbReference>
<evidence type="ECO:0000256" key="3">
    <source>
        <dbReference type="ARBA" id="ARBA00022598"/>
    </source>
</evidence>
<comment type="catalytic activity">
    <reaction evidence="8 9">
        <text>tRNA(Arg) + L-arginine + ATP = L-arginyl-tRNA(Arg) + AMP + diphosphate</text>
        <dbReference type="Rhea" id="RHEA:20301"/>
        <dbReference type="Rhea" id="RHEA-COMP:9658"/>
        <dbReference type="Rhea" id="RHEA-COMP:9673"/>
        <dbReference type="ChEBI" id="CHEBI:30616"/>
        <dbReference type="ChEBI" id="CHEBI:32682"/>
        <dbReference type="ChEBI" id="CHEBI:33019"/>
        <dbReference type="ChEBI" id="CHEBI:78442"/>
        <dbReference type="ChEBI" id="CHEBI:78513"/>
        <dbReference type="ChEBI" id="CHEBI:456215"/>
        <dbReference type="EC" id="6.1.1.19"/>
    </reaction>
</comment>
<evidence type="ECO:0000256" key="7">
    <source>
        <dbReference type="ARBA" id="ARBA00023146"/>
    </source>
</evidence>
<evidence type="ECO:0000256" key="8">
    <source>
        <dbReference type="ARBA" id="ARBA00049339"/>
    </source>
</evidence>
<dbReference type="InterPro" id="IPR008909">
    <property type="entry name" value="DALR_anticod-bd"/>
</dbReference>
<dbReference type="HAMAP" id="MF_00123">
    <property type="entry name" value="Arg_tRNA_synth"/>
    <property type="match status" value="1"/>
</dbReference>
<evidence type="ECO:0000256" key="1">
    <source>
        <dbReference type="ARBA" id="ARBA00005594"/>
    </source>
</evidence>
<dbReference type="Gene3D" id="3.30.1360.70">
    <property type="entry name" value="Arginyl tRNA synthetase N-terminal domain"/>
    <property type="match status" value="1"/>
</dbReference>
<dbReference type="SUPFAM" id="SSF47323">
    <property type="entry name" value="Anticodon-binding domain of a subclass of class I aminoacyl-tRNA synthetases"/>
    <property type="match status" value="1"/>
</dbReference>
<dbReference type="Proteomes" id="UP000076481">
    <property type="component" value="Unassembled WGS sequence"/>
</dbReference>
<evidence type="ECO:0000256" key="2">
    <source>
        <dbReference type="ARBA" id="ARBA00022490"/>
    </source>
</evidence>
<dbReference type="Pfam" id="PF03485">
    <property type="entry name" value="Arg_tRNA_synt_N"/>
    <property type="match status" value="1"/>
</dbReference>
<dbReference type="FunFam" id="1.10.730.10:FF:000006">
    <property type="entry name" value="Arginyl-tRNA synthetase 2, mitochondrial"/>
    <property type="match status" value="1"/>
</dbReference>
<dbReference type="GO" id="GO:0005524">
    <property type="term" value="F:ATP binding"/>
    <property type="evidence" value="ECO:0007669"/>
    <property type="project" value="UniProtKB-UniRule"/>
</dbReference>
<evidence type="ECO:0000259" key="12">
    <source>
        <dbReference type="SMART" id="SM01016"/>
    </source>
</evidence>
<accession>A0A165M6R2</accession>
<feature type="domain" description="Arginyl tRNA synthetase N-terminal" evidence="12">
    <location>
        <begin position="3"/>
        <end position="86"/>
    </location>
</feature>
<reference evidence="13 14" key="1">
    <citation type="submission" date="2016-03" db="EMBL/GenBank/DDBJ databases">
        <title>Speciation and ecological success in dimly lit waters: horizontal gene transfer in a green sulfur bacteria bloom unveiled by metagenomic assembly.</title>
        <authorList>
            <person name="Llorens-Mares T."/>
            <person name="Liu Z."/>
            <person name="Allen L.Z."/>
            <person name="Rusch D.B."/>
            <person name="Craig M.T."/>
            <person name="Dupont C.L."/>
            <person name="Bryant D.A."/>
            <person name="Casamayor E.O."/>
        </authorList>
    </citation>
    <scope>NUCLEOTIDE SEQUENCE [LARGE SCALE GENOMIC DNA]</scope>
    <source>
        <strain evidence="13">CIII</strain>
    </source>
</reference>
<evidence type="ECO:0000256" key="10">
    <source>
        <dbReference type="RuleBase" id="RU363038"/>
    </source>
</evidence>
<evidence type="ECO:0000313" key="13">
    <source>
        <dbReference type="EMBL" id="KZK74877.1"/>
    </source>
</evidence>
<name>A0A165M6R2_PELLU</name>
<keyword evidence="5 9" id="KW-0067">ATP-binding</keyword>
<dbReference type="GO" id="GO:0006420">
    <property type="term" value="P:arginyl-tRNA aminoacylation"/>
    <property type="evidence" value="ECO:0007669"/>
    <property type="project" value="UniProtKB-UniRule"/>
</dbReference>
<dbReference type="NCBIfam" id="TIGR00456">
    <property type="entry name" value="argS"/>
    <property type="match status" value="1"/>
</dbReference>
<gene>
    <name evidence="9" type="primary">argS</name>
    <name evidence="13" type="ORF">A3K90_10050</name>
</gene>
<dbReference type="InterPro" id="IPR014729">
    <property type="entry name" value="Rossmann-like_a/b/a_fold"/>
</dbReference>
<proteinExistence type="inferred from homology"/>
<sequence>MHSFLVAEIQKALRSASVTTGQSIIIEKPTSPKFGDYATNIAFLAAKELKRNPRQLAEELTGHFGFPEGTVTKIEVAGPGFINFFMEPAFIMQSAERVFRDGVEYGKGSEGAGKTAIVEYVSANPTGPLTIGRGRGGVLGDCIANLAEAQGYRVNREYYFNDAGRQMQILGESVRYRYLELCGRSVDFPDTHYKGLYIGEIAEKIYSEHGEGLLQDESIEPFRSEAESIIFSSIQKTLGRLGIVHDSFFNEHTLYTADQNGISPNQQVIDRLRENGFIGQYDGATWFLTTKLGQEKDKVLIKSSGEPSYRLPDIAYHLTKYARGFDMIINVFGADHIDEYPDVLEALKILGHDTTKVRIAINQFVTTTVNGETVKMSTRKGNADLLDDLIDDVGPDATRLFFIMRSKDSHLNFDVDLAKKQSKDNPVFYFHYAHARICSLLRLAWSEIGFDAAKLPEHGILMRLRAPEELQLAFGILDFGDVSRSAFRMLEPQKMVDYMHAIAELFHRFYQECPILKAEPEIAEARLFLAVAVRQVLQNGFRILGISAPESM</sequence>
<dbReference type="GO" id="GO:0004814">
    <property type="term" value="F:arginine-tRNA ligase activity"/>
    <property type="evidence" value="ECO:0007669"/>
    <property type="project" value="UniProtKB-UniRule"/>
</dbReference>
<dbReference type="RefSeq" id="WP_303681037.1">
    <property type="nucleotide sequence ID" value="NZ_LVWG01000017.1"/>
</dbReference>
<comment type="subcellular location">
    <subcellularLocation>
        <location evidence="9">Cytoplasm</location>
    </subcellularLocation>
</comment>
<keyword evidence="7 9" id="KW-0030">Aminoacyl-tRNA synthetase</keyword>
<feature type="short sequence motif" description="'HIGH' region" evidence="9">
    <location>
        <begin position="123"/>
        <end position="133"/>
    </location>
</feature>
<organism evidence="13 14">
    <name type="scientific">Pelodictyon luteolum</name>
    <dbReference type="NCBI Taxonomy" id="1100"/>
    <lineage>
        <taxon>Bacteria</taxon>
        <taxon>Pseudomonadati</taxon>
        <taxon>Chlorobiota</taxon>
        <taxon>Chlorobiia</taxon>
        <taxon>Chlorobiales</taxon>
        <taxon>Chlorobiaceae</taxon>
        <taxon>Chlorobium/Pelodictyon group</taxon>
        <taxon>Pelodictyon</taxon>
    </lineage>
</organism>
<dbReference type="GO" id="GO:0005737">
    <property type="term" value="C:cytoplasm"/>
    <property type="evidence" value="ECO:0007669"/>
    <property type="project" value="UniProtKB-SubCell"/>
</dbReference>
<dbReference type="InterPro" id="IPR036695">
    <property type="entry name" value="Arg-tRNA-synth_N_sf"/>
</dbReference>
<evidence type="ECO:0000313" key="14">
    <source>
        <dbReference type="Proteomes" id="UP000076481"/>
    </source>
</evidence>
<dbReference type="InterPro" id="IPR005148">
    <property type="entry name" value="Arg-tRNA-synth_N"/>
</dbReference>
<feature type="domain" description="DALR anticodon binding" evidence="11">
    <location>
        <begin position="430"/>
        <end position="552"/>
    </location>
</feature>
<dbReference type="Pfam" id="PF00750">
    <property type="entry name" value="tRNA-synt_1d"/>
    <property type="match status" value="1"/>
</dbReference>
<comment type="similarity">
    <text evidence="1 9 10">Belongs to the class-I aminoacyl-tRNA synthetase family.</text>
</comment>
<dbReference type="InterPro" id="IPR001278">
    <property type="entry name" value="Arg-tRNA-ligase"/>
</dbReference>
<evidence type="ECO:0000256" key="4">
    <source>
        <dbReference type="ARBA" id="ARBA00022741"/>
    </source>
</evidence>
<dbReference type="SUPFAM" id="SSF55190">
    <property type="entry name" value="Arginyl-tRNA synthetase (ArgRS), N-terminal 'additional' domain"/>
    <property type="match status" value="1"/>
</dbReference>
<dbReference type="Gene3D" id="1.10.730.10">
    <property type="entry name" value="Isoleucyl-tRNA Synthetase, Domain 1"/>
    <property type="match status" value="1"/>
</dbReference>
<comment type="caution">
    <text evidence="13">The sequence shown here is derived from an EMBL/GenBank/DDBJ whole genome shotgun (WGS) entry which is preliminary data.</text>
</comment>
<dbReference type="InterPro" id="IPR009080">
    <property type="entry name" value="tRNAsynth_Ia_anticodon-bd"/>
</dbReference>
<dbReference type="EMBL" id="LVWG01000017">
    <property type="protein sequence ID" value="KZK74877.1"/>
    <property type="molecule type" value="Genomic_DNA"/>
</dbReference>
<dbReference type="InterPro" id="IPR035684">
    <property type="entry name" value="ArgRS_core"/>
</dbReference>